<organism evidence="1 2">
    <name type="scientific">Pleurodeles waltl</name>
    <name type="common">Iberian ribbed newt</name>
    <dbReference type="NCBI Taxonomy" id="8319"/>
    <lineage>
        <taxon>Eukaryota</taxon>
        <taxon>Metazoa</taxon>
        <taxon>Chordata</taxon>
        <taxon>Craniata</taxon>
        <taxon>Vertebrata</taxon>
        <taxon>Euteleostomi</taxon>
        <taxon>Amphibia</taxon>
        <taxon>Batrachia</taxon>
        <taxon>Caudata</taxon>
        <taxon>Salamandroidea</taxon>
        <taxon>Salamandridae</taxon>
        <taxon>Pleurodelinae</taxon>
        <taxon>Pleurodeles</taxon>
    </lineage>
</organism>
<evidence type="ECO:0000313" key="1">
    <source>
        <dbReference type="EMBL" id="KAJ1196044.1"/>
    </source>
</evidence>
<accession>A0AAV7V7I4</accession>
<reference evidence="1" key="1">
    <citation type="journal article" date="2022" name="bioRxiv">
        <title>Sequencing and chromosome-scale assembly of the giantPleurodeles waltlgenome.</title>
        <authorList>
            <person name="Brown T."/>
            <person name="Elewa A."/>
            <person name="Iarovenko S."/>
            <person name="Subramanian E."/>
            <person name="Araus A.J."/>
            <person name="Petzold A."/>
            <person name="Susuki M."/>
            <person name="Suzuki K.-i.T."/>
            <person name="Hayashi T."/>
            <person name="Toyoda A."/>
            <person name="Oliveira C."/>
            <person name="Osipova E."/>
            <person name="Leigh N.D."/>
            <person name="Simon A."/>
            <person name="Yun M.H."/>
        </authorList>
    </citation>
    <scope>NUCLEOTIDE SEQUENCE</scope>
    <source>
        <strain evidence="1">20211129_DDA</strain>
        <tissue evidence="1">Liver</tissue>
    </source>
</reference>
<keyword evidence="2" id="KW-1185">Reference proteome</keyword>
<proteinExistence type="predicted"/>
<dbReference type="EMBL" id="JANPWB010000004">
    <property type="protein sequence ID" value="KAJ1196044.1"/>
    <property type="molecule type" value="Genomic_DNA"/>
</dbReference>
<evidence type="ECO:0000313" key="2">
    <source>
        <dbReference type="Proteomes" id="UP001066276"/>
    </source>
</evidence>
<name>A0AAV7V7I4_PLEWA</name>
<dbReference type="Proteomes" id="UP001066276">
    <property type="component" value="Chromosome 2_2"/>
</dbReference>
<comment type="caution">
    <text evidence="1">The sequence shown here is derived from an EMBL/GenBank/DDBJ whole genome shotgun (WGS) entry which is preliminary data.</text>
</comment>
<protein>
    <submittedName>
        <fullName evidence="1">Uncharacterized protein</fullName>
    </submittedName>
</protein>
<gene>
    <name evidence="1" type="ORF">NDU88_005304</name>
</gene>
<dbReference type="AlphaFoldDB" id="A0AAV7V7I4"/>
<sequence>MDEGSAVYAAIMEWHREQPLYTSGLVQVFPSPCHSGQRAASVHIRPGAGVSFAVPLWAESSLSTHQAWCWCFLRRATLGREQPLYTSGLVLVFPSPCHSGQIAASVHIRPGAGVSFAVPLWAESSLSTHQAWCWCFLRRATLGREQPRYTSGLVLVFPSPCHSGQRAASVHIRPGAGVSLAVPLWAESSLSTHQAWCWCFLHRATLGREQPLYTSGLVLVFPSPCHSVQRAASVHIRPGAGVSFAVPLWAESSPSTHQAWCWCFLRCATLGREQPLYTSGLVLVFPLPCHSGQRAAPLHIRPGAGVSFAVPLWAETSPSKHQAWCWFFLRRATLGRDQPLYTSGLVLVFPSLCHSGQRAASLHIRPGAGVSFAVPLWAETSPSTHQAWCWCFLRRATLGREQPLYTSGLVLVFPSPCHSGQRAASVHIRPGAGVFFAVPLWAESSLGTHQTWCWCFLRRATLGREQPLYTSGLVLVFPSLCHSGQRAASVHIRPGAGVSFAVPLWAESSPSTHQAWCWCFLRRATLGREQPLYTSGLVQVFPSPCHSGQRAASVHIRPGAGVSLAVPLWAESSLSTHQAWCRCFLRCATLGREQPRYTSGLVLVFPSLCHSGQRAASVHIRPGAGVSFTVPLWAESSPSTHLAWCWCFLRCATLGREQPRYTSGLVLVFPSLCHSGQRAAPLHIRPGAGVSFAVPLWAESSLGTHQAWCRCFLRRATLGREQPRYTSGLVLVFPSPCHSGQRAASLHIRPGAGVSFAVPLWAESSLGTHQAWCWCFLRRATLGREQPLYTSGLVLVFPSLCHSGQRAAPLHIRPGAGVSFAVPLWAESSLCTH</sequence>